<dbReference type="CDD" id="cd14014">
    <property type="entry name" value="STKc_PknB_like"/>
    <property type="match status" value="1"/>
</dbReference>
<comment type="catalytic activity">
    <reaction evidence="8">
        <text>L-seryl-[protein] + ATP = O-phospho-L-seryl-[protein] + ADP + H(+)</text>
        <dbReference type="Rhea" id="RHEA:17989"/>
        <dbReference type="Rhea" id="RHEA-COMP:9863"/>
        <dbReference type="Rhea" id="RHEA-COMP:11604"/>
        <dbReference type="ChEBI" id="CHEBI:15378"/>
        <dbReference type="ChEBI" id="CHEBI:29999"/>
        <dbReference type="ChEBI" id="CHEBI:30616"/>
        <dbReference type="ChEBI" id="CHEBI:83421"/>
        <dbReference type="ChEBI" id="CHEBI:456216"/>
        <dbReference type="EC" id="2.7.11.1"/>
    </reaction>
</comment>
<feature type="domain" description="Protein kinase" evidence="9">
    <location>
        <begin position="26"/>
        <end position="296"/>
    </location>
</feature>
<evidence type="ECO:0000256" key="4">
    <source>
        <dbReference type="ARBA" id="ARBA00022741"/>
    </source>
</evidence>
<dbReference type="Proteomes" id="UP000077628">
    <property type="component" value="Unassembled WGS sequence"/>
</dbReference>
<gene>
    <name evidence="10" type="ORF">A1355_14160</name>
</gene>
<keyword evidence="6" id="KW-0067">ATP-binding</keyword>
<evidence type="ECO:0000256" key="7">
    <source>
        <dbReference type="ARBA" id="ARBA00047899"/>
    </source>
</evidence>
<organism evidence="10 11">
    <name type="scientific">Methylomonas koyamae</name>
    <dbReference type="NCBI Taxonomy" id="702114"/>
    <lineage>
        <taxon>Bacteria</taxon>
        <taxon>Pseudomonadati</taxon>
        <taxon>Pseudomonadota</taxon>
        <taxon>Gammaproteobacteria</taxon>
        <taxon>Methylococcales</taxon>
        <taxon>Methylococcaceae</taxon>
        <taxon>Methylomonas</taxon>
    </lineage>
</organism>
<dbReference type="Pfam" id="PF00069">
    <property type="entry name" value="Pkinase"/>
    <property type="match status" value="1"/>
</dbReference>
<dbReference type="Gene3D" id="3.30.200.20">
    <property type="entry name" value="Phosphorylase Kinase, domain 1"/>
    <property type="match status" value="1"/>
</dbReference>
<accession>A0A177N5Z4</accession>
<proteinExistence type="predicted"/>
<keyword evidence="11" id="KW-1185">Reference proteome</keyword>
<name>A0A177N5Z4_9GAMM</name>
<evidence type="ECO:0000256" key="2">
    <source>
        <dbReference type="ARBA" id="ARBA00022527"/>
    </source>
</evidence>
<comment type="caution">
    <text evidence="10">The sequence shown here is derived from an EMBL/GenBank/DDBJ whole genome shotgun (WGS) entry which is preliminary data.</text>
</comment>
<dbReference type="EMBL" id="LUUK01000218">
    <property type="protein sequence ID" value="OAI12629.1"/>
    <property type="molecule type" value="Genomic_DNA"/>
</dbReference>
<evidence type="ECO:0000313" key="11">
    <source>
        <dbReference type="Proteomes" id="UP000077628"/>
    </source>
</evidence>
<sequence>MAEYYDPETYPKQWNYLQSGTIIDQYMIERELAHGGFSSVYLARQMADQVQVAIKEYLPRKLAHRTWNNVVVPNGDEAKALFMRGRALFFEEAKVLAMLKHHNIVDVINFFQANDTVYMVMAYDYGVTLDKILHKRMLPITEEFLLTVFRQLLTGIEVVHHKGLVHLDIKPANILIRSGNDPLLLDFGAIRKISLSPQRSRAKVLTNGYSPIEQYDSQGNLGPWSDLYAVGASMRACLDCRIPMSSPDRVKQDDLPPAVKAFKRRYPEYLLKAIDWAMAVFPEHRPQSVAQMQAALSPAG</sequence>
<dbReference type="STRING" id="702114.A1355_14160"/>
<evidence type="ECO:0000256" key="8">
    <source>
        <dbReference type="ARBA" id="ARBA00048679"/>
    </source>
</evidence>
<dbReference type="GO" id="GO:0004674">
    <property type="term" value="F:protein serine/threonine kinase activity"/>
    <property type="evidence" value="ECO:0007669"/>
    <property type="project" value="UniProtKB-KW"/>
</dbReference>
<dbReference type="EC" id="2.7.11.1" evidence="1"/>
<dbReference type="RefSeq" id="WP_064031390.1">
    <property type="nucleotide sequence ID" value="NZ_LUUK01000218.1"/>
</dbReference>
<dbReference type="GO" id="GO:0005524">
    <property type="term" value="F:ATP binding"/>
    <property type="evidence" value="ECO:0007669"/>
    <property type="project" value="UniProtKB-KW"/>
</dbReference>
<dbReference type="PANTHER" id="PTHR24363:SF0">
    <property type="entry name" value="SERINE_THREONINE KINASE LIKE DOMAIN CONTAINING 1"/>
    <property type="match status" value="1"/>
</dbReference>
<dbReference type="InterPro" id="IPR008271">
    <property type="entry name" value="Ser/Thr_kinase_AS"/>
</dbReference>
<dbReference type="PROSITE" id="PS50011">
    <property type="entry name" value="PROTEIN_KINASE_DOM"/>
    <property type="match status" value="1"/>
</dbReference>
<dbReference type="PANTHER" id="PTHR24363">
    <property type="entry name" value="SERINE/THREONINE PROTEIN KINASE"/>
    <property type="match status" value="1"/>
</dbReference>
<dbReference type="Gene3D" id="1.10.510.10">
    <property type="entry name" value="Transferase(Phosphotransferase) domain 1"/>
    <property type="match status" value="1"/>
</dbReference>
<reference evidence="11" key="1">
    <citation type="submission" date="2016-03" db="EMBL/GenBank/DDBJ databases">
        <authorList>
            <person name="Heylen K."/>
            <person name="De Vos P."/>
            <person name="Vekeman B."/>
        </authorList>
    </citation>
    <scope>NUCLEOTIDE SEQUENCE [LARGE SCALE GENOMIC DNA]</scope>
    <source>
        <strain evidence="11">R-45383</strain>
    </source>
</reference>
<dbReference type="OrthoDB" id="9801841at2"/>
<evidence type="ECO:0000259" key="9">
    <source>
        <dbReference type="PROSITE" id="PS50011"/>
    </source>
</evidence>
<dbReference type="InterPro" id="IPR011009">
    <property type="entry name" value="Kinase-like_dom_sf"/>
</dbReference>
<dbReference type="SMART" id="SM00220">
    <property type="entry name" value="S_TKc"/>
    <property type="match status" value="1"/>
</dbReference>
<comment type="catalytic activity">
    <reaction evidence="7">
        <text>L-threonyl-[protein] + ATP = O-phospho-L-threonyl-[protein] + ADP + H(+)</text>
        <dbReference type="Rhea" id="RHEA:46608"/>
        <dbReference type="Rhea" id="RHEA-COMP:11060"/>
        <dbReference type="Rhea" id="RHEA-COMP:11605"/>
        <dbReference type="ChEBI" id="CHEBI:15378"/>
        <dbReference type="ChEBI" id="CHEBI:30013"/>
        <dbReference type="ChEBI" id="CHEBI:30616"/>
        <dbReference type="ChEBI" id="CHEBI:61977"/>
        <dbReference type="ChEBI" id="CHEBI:456216"/>
        <dbReference type="EC" id="2.7.11.1"/>
    </reaction>
</comment>
<evidence type="ECO:0000256" key="6">
    <source>
        <dbReference type="ARBA" id="ARBA00022840"/>
    </source>
</evidence>
<evidence type="ECO:0000256" key="5">
    <source>
        <dbReference type="ARBA" id="ARBA00022777"/>
    </source>
</evidence>
<evidence type="ECO:0000313" key="10">
    <source>
        <dbReference type="EMBL" id="OAI12629.1"/>
    </source>
</evidence>
<protein>
    <recommendedName>
        <fullName evidence="1">non-specific serine/threonine protein kinase</fullName>
        <ecNumber evidence="1">2.7.11.1</ecNumber>
    </recommendedName>
</protein>
<keyword evidence="2 10" id="KW-0723">Serine/threonine-protein kinase</keyword>
<evidence type="ECO:0000256" key="3">
    <source>
        <dbReference type="ARBA" id="ARBA00022679"/>
    </source>
</evidence>
<dbReference type="AlphaFoldDB" id="A0A177N5Z4"/>
<dbReference type="SUPFAM" id="SSF56112">
    <property type="entry name" value="Protein kinase-like (PK-like)"/>
    <property type="match status" value="1"/>
</dbReference>
<keyword evidence="5 10" id="KW-0418">Kinase</keyword>
<keyword evidence="4" id="KW-0547">Nucleotide-binding</keyword>
<dbReference type="PROSITE" id="PS00108">
    <property type="entry name" value="PROTEIN_KINASE_ST"/>
    <property type="match status" value="1"/>
</dbReference>
<keyword evidence="3" id="KW-0808">Transferase</keyword>
<evidence type="ECO:0000256" key="1">
    <source>
        <dbReference type="ARBA" id="ARBA00012513"/>
    </source>
</evidence>
<dbReference type="InterPro" id="IPR000719">
    <property type="entry name" value="Prot_kinase_dom"/>
</dbReference>